<dbReference type="InterPro" id="IPR028082">
    <property type="entry name" value="Peripla_BP_I"/>
</dbReference>
<proteinExistence type="predicted"/>
<keyword evidence="6" id="KW-1185">Reference proteome</keyword>
<protein>
    <submittedName>
        <fullName evidence="5">Transcriptional regulator, LacI family</fullName>
    </submittedName>
</protein>
<dbReference type="PANTHER" id="PTHR30146:SF109">
    <property type="entry name" value="HTH-TYPE TRANSCRIPTIONAL REGULATOR GALS"/>
    <property type="match status" value="1"/>
</dbReference>
<evidence type="ECO:0000259" key="4">
    <source>
        <dbReference type="PROSITE" id="PS50932"/>
    </source>
</evidence>
<dbReference type="Pfam" id="PF13377">
    <property type="entry name" value="Peripla_BP_3"/>
    <property type="match status" value="1"/>
</dbReference>
<dbReference type="GO" id="GO:0003700">
    <property type="term" value="F:DNA-binding transcription factor activity"/>
    <property type="evidence" value="ECO:0007669"/>
    <property type="project" value="TreeGrafter"/>
</dbReference>
<dbReference type="InterPro" id="IPR046335">
    <property type="entry name" value="LacI/GalR-like_sensor"/>
</dbReference>
<gene>
    <name evidence="5" type="ORF">LARV_02109</name>
</gene>
<dbReference type="CDD" id="cd01392">
    <property type="entry name" value="HTH_LacI"/>
    <property type="match status" value="1"/>
</dbReference>
<dbReference type="OrthoDB" id="9784962at2"/>
<dbReference type="EMBL" id="DF967972">
    <property type="protein sequence ID" value="GAP14342.1"/>
    <property type="molecule type" value="Genomic_DNA"/>
</dbReference>
<evidence type="ECO:0000256" key="3">
    <source>
        <dbReference type="ARBA" id="ARBA00023163"/>
    </source>
</evidence>
<dbReference type="InterPro" id="IPR010982">
    <property type="entry name" value="Lambda_DNA-bd_dom_sf"/>
</dbReference>
<dbReference type="GO" id="GO:0000976">
    <property type="term" value="F:transcription cis-regulatory region binding"/>
    <property type="evidence" value="ECO:0007669"/>
    <property type="project" value="TreeGrafter"/>
</dbReference>
<reference evidence="5" key="1">
    <citation type="submission" date="2015-07" db="EMBL/GenBank/DDBJ databases">
        <title>Draft Genome Sequences of Anaerolinea thermolimosa IMO-1, Bellilinea caldifistulae GOMI-1, Leptolinea tardivitalis YMTK-2, Levilinea saccharolytica KIBI-1,Longilinea arvoryzae KOME-1, Previously Described as Members of the Anaerolineaceae (Chloroflexi).</title>
        <authorList>
            <person name="Sekiguchi Y."/>
            <person name="Ohashi A."/>
            <person name="Matsuura N."/>
            <person name="Tourlousse M.D."/>
        </authorList>
    </citation>
    <scope>NUCLEOTIDE SEQUENCE [LARGE SCALE GENOMIC DNA]</scope>
    <source>
        <strain evidence="5">KOME-1</strain>
    </source>
</reference>
<dbReference type="PROSITE" id="PS50932">
    <property type="entry name" value="HTH_LACI_2"/>
    <property type="match status" value="1"/>
</dbReference>
<dbReference type="Gene3D" id="1.10.260.40">
    <property type="entry name" value="lambda repressor-like DNA-binding domains"/>
    <property type="match status" value="1"/>
</dbReference>
<dbReference type="Gene3D" id="3.40.50.2300">
    <property type="match status" value="2"/>
</dbReference>
<evidence type="ECO:0000313" key="5">
    <source>
        <dbReference type="EMBL" id="GAP14342.1"/>
    </source>
</evidence>
<dbReference type="STRING" id="360412.LARV_02109"/>
<dbReference type="Pfam" id="PF00356">
    <property type="entry name" value="LacI"/>
    <property type="match status" value="1"/>
</dbReference>
<keyword evidence="3" id="KW-0804">Transcription</keyword>
<dbReference type="InterPro" id="IPR000843">
    <property type="entry name" value="HTH_LacI"/>
</dbReference>
<dbReference type="SUPFAM" id="SSF53822">
    <property type="entry name" value="Periplasmic binding protein-like I"/>
    <property type="match status" value="1"/>
</dbReference>
<evidence type="ECO:0000256" key="1">
    <source>
        <dbReference type="ARBA" id="ARBA00023015"/>
    </source>
</evidence>
<sequence length="347" mass="38346">MSKHVTIKEVAAAAGISYQTVSKVLNHQVKVSTATEERIRKAAAELGYRPNLIARSLRSQRSRMIGFSWEPTPPEQSNQIYTQFMESICYYSEAVGYHILMFPYKPGSAWVNSYRDLIETNRVDGFILSSIEMNDARIPFLLEQSFPFVGFGRANPEWEFPYVDVDGAVGMRKVVEQLVSKGHRRIALINWSETKSTSVGKNRMKGCMEALNAAGIVVPSGWIALGEGDFAFAYQNALKWLQAPLASRPTAIITFSDVMAIGVMNAALKLGVRVGPELAITGFDDSPPMQYMIPGLSSVQQPIWEVGRVAAEMLQGILNDAPPQNQSVLLEPSLVVRESSSYPAYSV</sequence>
<dbReference type="CDD" id="cd06292">
    <property type="entry name" value="PBP1_AglR_RafR-like"/>
    <property type="match status" value="1"/>
</dbReference>
<accession>A0A0S7BIP7</accession>
<dbReference type="SUPFAM" id="SSF47413">
    <property type="entry name" value="lambda repressor-like DNA-binding domains"/>
    <property type="match status" value="1"/>
</dbReference>
<feature type="domain" description="HTH lacI-type" evidence="4">
    <location>
        <begin position="5"/>
        <end position="59"/>
    </location>
</feature>
<organism evidence="5">
    <name type="scientific">Longilinea arvoryzae</name>
    <dbReference type="NCBI Taxonomy" id="360412"/>
    <lineage>
        <taxon>Bacteria</taxon>
        <taxon>Bacillati</taxon>
        <taxon>Chloroflexota</taxon>
        <taxon>Anaerolineae</taxon>
        <taxon>Anaerolineales</taxon>
        <taxon>Anaerolineaceae</taxon>
        <taxon>Longilinea</taxon>
    </lineage>
</organism>
<evidence type="ECO:0000256" key="2">
    <source>
        <dbReference type="ARBA" id="ARBA00023125"/>
    </source>
</evidence>
<dbReference type="PANTHER" id="PTHR30146">
    <property type="entry name" value="LACI-RELATED TRANSCRIPTIONAL REPRESSOR"/>
    <property type="match status" value="1"/>
</dbReference>
<dbReference type="Proteomes" id="UP000055060">
    <property type="component" value="Unassembled WGS sequence"/>
</dbReference>
<dbReference type="RefSeq" id="WP_075073606.1">
    <property type="nucleotide sequence ID" value="NZ_DF967972.1"/>
</dbReference>
<dbReference type="AlphaFoldDB" id="A0A0S7BIP7"/>
<dbReference type="SMART" id="SM00354">
    <property type="entry name" value="HTH_LACI"/>
    <property type="match status" value="1"/>
</dbReference>
<evidence type="ECO:0000313" key="6">
    <source>
        <dbReference type="Proteomes" id="UP000055060"/>
    </source>
</evidence>
<keyword evidence="1" id="KW-0805">Transcription regulation</keyword>
<name>A0A0S7BIP7_9CHLR</name>
<keyword evidence="2" id="KW-0238">DNA-binding</keyword>